<feature type="transmembrane region" description="Helical" evidence="17">
    <location>
        <begin position="198"/>
        <end position="222"/>
    </location>
</feature>
<dbReference type="eggNOG" id="ENOG502Z8VT">
    <property type="taxonomic scope" value="Bacteria"/>
</dbReference>
<evidence type="ECO:0000256" key="15">
    <source>
        <dbReference type="ARBA" id="ARBA00042579"/>
    </source>
</evidence>
<feature type="transmembrane region" description="Helical" evidence="17">
    <location>
        <begin position="102"/>
        <end position="129"/>
    </location>
</feature>
<evidence type="ECO:0000256" key="13">
    <source>
        <dbReference type="ARBA" id="ARBA00039428"/>
    </source>
</evidence>
<dbReference type="Pfam" id="PF02544">
    <property type="entry name" value="Steroid_dh"/>
    <property type="match status" value="1"/>
</dbReference>
<keyword evidence="10" id="KW-0443">Lipid metabolism</keyword>
<dbReference type="InterPro" id="IPR039357">
    <property type="entry name" value="SRD5A/TECR"/>
</dbReference>
<feature type="transmembrane region" description="Helical" evidence="17">
    <location>
        <begin position="77"/>
        <end position="96"/>
    </location>
</feature>
<dbReference type="AlphaFoldDB" id="A0A1Y3QYV9"/>
<evidence type="ECO:0000256" key="8">
    <source>
        <dbReference type="ARBA" id="ARBA00022989"/>
    </source>
</evidence>
<keyword evidence="11 17" id="KW-0472">Membrane</keyword>
<dbReference type="EMBL" id="NFHB01000007">
    <property type="protein sequence ID" value="OUN02589.1"/>
    <property type="molecule type" value="Genomic_DNA"/>
</dbReference>
<keyword evidence="6" id="KW-0492">Microsome</keyword>
<evidence type="ECO:0000259" key="18">
    <source>
        <dbReference type="Pfam" id="PF02544"/>
    </source>
</evidence>
<dbReference type="PIRSF" id="PIRSF015596">
    <property type="entry name" value="5_alpha-SR2"/>
    <property type="match status" value="1"/>
</dbReference>
<dbReference type="Proteomes" id="UP000195772">
    <property type="component" value="Unassembled WGS sequence"/>
</dbReference>
<evidence type="ECO:0000256" key="14">
    <source>
        <dbReference type="ARBA" id="ARBA00041664"/>
    </source>
</evidence>
<dbReference type="PROSITE" id="PS50244">
    <property type="entry name" value="S5A_REDUCTASE"/>
    <property type="match status" value="1"/>
</dbReference>
<evidence type="ECO:0000256" key="7">
    <source>
        <dbReference type="ARBA" id="ARBA00022857"/>
    </source>
</evidence>
<keyword evidence="5" id="KW-0256">Endoplasmic reticulum</keyword>
<evidence type="ECO:0000256" key="9">
    <source>
        <dbReference type="ARBA" id="ARBA00023002"/>
    </source>
</evidence>
<sequence>MAETFNIFLIVMAVLAAGVYVALHFFEAGYGYLFNPKYGPPVPNKVGWVVMESPVFIAMCVLWLMSGRTWEAGPMALFVLFQAHYLQRAFIFPLLLRGESKMPLGIVVMGMAFNTLNALMQGGWIFYVSPESYYADWFAKPYIYIGGALFLAGMAVNLHSDHIIRNLRKPGDTRHYIPRGGMFRYVSSANYFGELLEWTGFAVASWSWAGAVFAWWTFANLAPRAASLYKRYAQEFGEEFTALKRKKIIPFIY</sequence>
<gene>
    <name evidence="19" type="ORF">B5G41_11115</name>
</gene>
<comment type="caution">
    <text evidence="19">The sequence shown here is derived from an EMBL/GenBank/DDBJ whole genome shotgun (WGS) entry which is preliminary data.</text>
</comment>
<evidence type="ECO:0000256" key="3">
    <source>
        <dbReference type="ARBA" id="ARBA00022692"/>
    </source>
</evidence>
<proteinExistence type="predicted"/>
<organism evidence="19 20">
    <name type="scientific">Alistipes onderdonkii</name>
    <dbReference type="NCBI Taxonomy" id="328813"/>
    <lineage>
        <taxon>Bacteria</taxon>
        <taxon>Pseudomonadati</taxon>
        <taxon>Bacteroidota</taxon>
        <taxon>Bacteroidia</taxon>
        <taxon>Bacteroidales</taxon>
        <taxon>Rikenellaceae</taxon>
        <taxon>Alistipes</taxon>
    </lineage>
</organism>
<dbReference type="GO" id="GO:0003865">
    <property type="term" value="F:3-oxo-5-alpha-steroid 4-dehydrogenase activity"/>
    <property type="evidence" value="ECO:0007669"/>
    <property type="project" value="InterPro"/>
</dbReference>
<name>A0A1Y3QYV9_9BACT</name>
<dbReference type="FunFam" id="1.20.120.1630:FF:000014">
    <property type="entry name" value="Steroid 5-alpha reductase, putative"/>
    <property type="match status" value="1"/>
</dbReference>
<dbReference type="GO" id="GO:0016020">
    <property type="term" value="C:membrane"/>
    <property type="evidence" value="ECO:0007669"/>
    <property type="project" value="InterPro"/>
</dbReference>
<dbReference type="PANTHER" id="PTHR10556:SF57">
    <property type="entry name" value="3-OXO-5-ALPHA-STEROID 4-DEHYDROGENASE 1"/>
    <property type="match status" value="1"/>
</dbReference>
<keyword evidence="7" id="KW-0521">NADP</keyword>
<comment type="function">
    <text evidence="12">Converts testosterone into 5-alpha-dihydrotestosterone and progesterone or corticosterone into their corresponding 5-alpha-3-oxosteroids. It plays a central role in sexual differentiation and androgen physiology.</text>
</comment>
<dbReference type="InterPro" id="IPR016636">
    <property type="entry name" value="3-oxo-5-alpha-steroid_4-DH"/>
</dbReference>
<evidence type="ECO:0000256" key="6">
    <source>
        <dbReference type="ARBA" id="ARBA00022848"/>
    </source>
</evidence>
<evidence type="ECO:0000256" key="5">
    <source>
        <dbReference type="ARBA" id="ARBA00022824"/>
    </source>
</evidence>
<dbReference type="Gene3D" id="1.20.120.1630">
    <property type="match status" value="1"/>
</dbReference>
<dbReference type="RefSeq" id="WP_087402956.1">
    <property type="nucleotide sequence ID" value="NZ_AP031440.1"/>
</dbReference>
<evidence type="ECO:0000256" key="2">
    <source>
        <dbReference type="ARBA" id="ARBA00004524"/>
    </source>
</evidence>
<keyword evidence="3 17" id="KW-0812">Transmembrane</keyword>
<evidence type="ECO:0000256" key="1">
    <source>
        <dbReference type="ARBA" id="ARBA00004477"/>
    </source>
</evidence>
<feature type="transmembrane region" description="Helical" evidence="17">
    <location>
        <begin position="141"/>
        <end position="160"/>
    </location>
</feature>
<dbReference type="PANTHER" id="PTHR10556">
    <property type="entry name" value="3-OXO-5-ALPHA-STEROID 4-DEHYDROGENASE"/>
    <property type="match status" value="1"/>
</dbReference>
<comment type="subcellular location">
    <subcellularLocation>
        <location evidence="1">Endoplasmic reticulum membrane</location>
        <topology evidence="1">Multi-pass membrane protein</topology>
    </subcellularLocation>
    <subcellularLocation>
        <location evidence="2">Microsome membrane</location>
    </subcellularLocation>
</comment>
<evidence type="ECO:0000256" key="17">
    <source>
        <dbReference type="SAM" id="Phobius"/>
    </source>
</evidence>
<dbReference type="InterPro" id="IPR001104">
    <property type="entry name" value="3-oxo-5_a-steroid_4-DH_C"/>
</dbReference>
<feature type="transmembrane region" description="Helical" evidence="17">
    <location>
        <begin position="7"/>
        <end position="26"/>
    </location>
</feature>
<evidence type="ECO:0000313" key="19">
    <source>
        <dbReference type="EMBL" id="OUN02589.1"/>
    </source>
</evidence>
<keyword evidence="4" id="KW-0221">Differentiation</keyword>
<dbReference type="GO" id="GO:0006694">
    <property type="term" value="P:steroid biosynthetic process"/>
    <property type="evidence" value="ECO:0007669"/>
    <property type="project" value="TreeGrafter"/>
</dbReference>
<dbReference type="GO" id="GO:0030154">
    <property type="term" value="P:cell differentiation"/>
    <property type="evidence" value="ECO:0007669"/>
    <property type="project" value="UniProtKB-KW"/>
</dbReference>
<evidence type="ECO:0000256" key="4">
    <source>
        <dbReference type="ARBA" id="ARBA00022782"/>
    </source>
</evidence>
<evidence type="ECO:0000256" key="10">
    <source>
        <dbReference type="ARBA" id="ARBA00023098"/>
    </source>
</evidence>
<reference evidence="20" key="1">
    <citation type="submission" date="2017-04" db="EMBL/GenBank/DDBJ databases">
        <title>Function of individual gut microbiota members based on whole genome sequencing of pure cultures obtained from chicken caecum.</title>
        <authorList>
            <person name="Medvecky M."/>
            <person name="Cejkova D."/>
            <person name="Polansky O."/>
            <person name="Karasova D."/>
            <person name="Kubasova T."/>
            <person name="Cizek A."/>
            <person name="Rychlik I."/>
        </authorList>
    </citation>
    <scope>NUCLEOTIDE SEQUENCE [LARGE SCALE GENOMIC DNA]</scope>
    <source>
        <strain evidence="20">An90</strain>
    </source>
</reference>
<feature type="domain" description="3-oxo-5-alpha-steroid 4-dehydrogenase C-terminal" evidence="18">
    <location>
        <begin position="101"/>
        <end position="253"/>
    </location>
</feature>
<protein>
    <recommendedName>
        <fullName evidence="13">3-oxo-5-alpha-steroid 4-dehydrogenase 1</fullName>
    </recommendedName>
    <alternativeName>
        <fullName evidence="14">SR type 1</fullName>
    </alternativeName>
    <alternativeName>
        <fullName evidence="15">Steroid 5-alpha-reductase 1</fullName>
    </alternativeName>
</protein>
<evidence type="ECO:0000256" key="12">
    <source>
        <dbReference type="ARBA" id="ARBA00037789"/>
    </source>
</evidence>
<dbReference type="OrthoDB" id="4688552at2"/>
<evidence type="ECO:0000313" key="20">
    <source>
        <dbReference type="Proteomes" id="UP000195772"/>
    </source>
</evidence>
<accession>A0A1Y3QYV9</accession>
<keyword evidence="8 17" id="KW-1133">Transmembrane helix</keyword>
<feature type="transmembrane region" description="Helical" evidence="17">
    <location>
        <begin position="46"/>
        <end position="65"/>
    </location>
</feature>
<evidence type="ECO:0000256" key="11">
    <source>
        <dbReference type="ARBA" id="ARBA00023136"/>
    </source>
</evidence>
<evidence type="ECO:0000256" key="16">
    <source>
        <dbReference type="ARBA" id="ARBA00049166"/>
    </source>
</evidence>
<comment type="catalytic activity">
    <reaction evidence="16">
        <text>androst-4-ene-3,17-dione + NADPH + H(+) = 5alpha-androstan-3,17-dione + NADP(+)</text>
        <dbReference type="Rhea" id="RHEA:50816"/>
        <dbReference type="ChEBI" id="CHEBI:15378"/>
        <dbReference type="ChEBI" id="CHEBI:15994"/>
        <dbReference type="ChEBI" id="CHEBI:16422"/>
        <dbReference type="ChEBI" id="CHEBI:57783"/>
        <dbReference type="ChEBI" id="CHEBI:58349"/>
    </reaction>
    <physiologicalReaction direction="left-to-right" evidence="16">
        <dbReference type="Rhea" id="RHEA:50817"/>
    </physiologicalReaction>
</comment>
<keyword evidence="9" id="KW-0560">Oxidoreductase</keyword>